<evidence type="ECO:0000256" key="3">
    <source>
        <dbReference type="SAM" id="MobiDB-lite"/>
    </source>
</evidence>
<gene>
    <name evidence="6" type="ORF">HRG_06076</name>
</gene>
<dbReference type="Pfam" id="PF00350">
    <property type="entry name" value="Dynamin_N"/>
    <property type="match status" value="1"/>
</dbReference>
<feature type="domain" description="GED" evidence="4">
    <location>
        <begin position="597"/>
        <end position="688"/>
    </location>
</feature>
<dbReference type="GO" id="GO:0016020">
    <property type="term" value="C:membrane"/>
    <property type="evidence" value="ECO:0007669"/>
    <property type="project" value="TreeGrafter"/>
</dbReference>
<dbReference type="InterPro" id="IPR000375">
    <property type="entry name" value="Dynamin_stalk"/>
</dbReference>
<dbReference type="PROSITE" id="PS51718">
    <property type="entry name" value="G_DYNAMIN_2"/>
    <property type="match status" value="1"/>
</dbReference>
<feature type="region of interest" description="Disordered" evidence="3">
    <location>
        <begin position="697"/>
        <end position="720"/>
    </location>
</feature>
<comment type="caution">
    <text evidence="6">The sequence shown here is derived from an EMBL/GenBank/DDBJ whole genome shotgun (WGS) entry which is preliminary data.</text>
</comment>
<dbReference type="GO" id="GO:0048312">
    <property type="term" value="P:intracellular distribution of mitochondria"/>
    <property type="evidence" value="ECO:0007669"/>
    <property type="project" value="TreeGrafter"/>
</dbReference>
<dbReference type="GO" id="GO:0003924">
    <property type="term" value="F:GTPase activity"/>
    <property type="evidence" value="ECO:0007669"/>
    <property type="project" value="InterPro"/>
</dbReference>
<evidence type="ECO:0000256" key="1">
    <source>
        <dbReference type="ARBA" id="ARBA00022741"/>
    </source>
</evidence>
<dbReference type="GO" id="GO:0016559">
    <property type="term" value="P:peroxisome fission"/>
    <property type="evidence" value="ECO:0007669"/>
    <property type="project" value="TreeGrafter"/>
</dbReference>
<dbReference type="SMART" id="SM00053">
    <property type="entry name" value="DYNc"/>
    <property type="match status" value="1"/>
</dbReference>
<dbReference type="InterPro" id="IPR030381">
    <property type="entry name" value="G_DYNAMIN_dom"/>
</dbReference>
<feature type="compositionally biased region" description="Basic residues" evidence="3">
    <location>
        <begin position="820"/>
        <end position="829"/>
    </location>
</feature>
<name>A0A9P8N0A4_9HYPO</name>
<dbReference type="PROSITE" id="PS51388">
    <property type="entry name" value="GED"/>
    <property type="match status" value="1"/>
</dbReference>
<dbReference type="GO" id="GO:0005739">
    <property type="term" value="C:mitochondrion"/>
    <property type="evidence" value="ECO:0007669"/>
    <property type="project" value="TreeGrafter"/>
</dbReference>
<dbReference type="GO" id="GO:0006897">
    <property type="term" value="P:endocytosis"/>
    <property type="evidence" value="ECO:0007669"/>
    <property type="project" value="TreeGrafter"/>
</dbReference>
<dbReference type="InterPro" id="IPR045063">
    <property type="entry name" value="Dynamin_N"/>
</dbReference>
<dbReference type="RefSeq" id="XP_044721079.1">
    <property type="nucleotide sequence ID" value="XM_044864547.1"/>
</dbReference>
<dbReference type="PANTHER" id="PTHR11566:SF149">
    <property type="entry name" value="GTPASE, PUTATIVE (AFU_ORTHOLOGUE AFUA_6G11890)-RELATED"/>
    <property type="match status" value="1"/>
</dbReference>
<evidence type="ECO:0000313" key="7">
    <source>
        <dbReference type="Proteomes" id="UP000824596"/>
    </source>
</evidence>
<dbReference type="InterPro" id="IPR020850">
    <property type="entry name" value="GED_dom"/>
</dbReference>
<dbReference type="CDD" id="cd08771">
    <property type="entry name" value="DLP_1"/>
    <property type="match status" value="1"/>
</dbReference>
<dbReference type="GO" id="GO:0005525">
    <property type="term" value="F:GTP binding"/>
    <property type="evidence" value="ECO:0007669"/>
    <property type="project" value="InterPro"/>
</dbReference>
<evidence type="ECO:0000313" key="6">
    <source>
        <dbReference type="EMBL" id="KAH0963566.1"/>
    </source>
</evidence>
<feature type="region of interest" description="Disordered" evidence="3">
    <location>
        <begin position="759"/>
        <end position="830"/>
    </location>
</feature>
<dbReference type="SUPFAM" id="SSF52540">
    <property type="entry name" value="P-loop containing nucleoside triphosphate hydrolases"/>
    <property type="match status" value="1"/>
</dbReference>
<keyword evidence="2" id="KW-0342">GTP-binding</keyword>
<dbReference type="FunFam" id="3.40.50.300:FF:001425">
    <property type="entry name" value="Dynamin GTPase, putative"/>
    <property type="match status" value="1"/>
</dbReference>
<keyword evidence="1" id="KW-0547">Nucleotide-binding</keyword>
<organism evidence="6 7">
    <name type="scientific">Hirsutella rhossiliensis</name>
    <dbReference type="NCBI Taxonomy" id="111463"/>
    <lineage>
        <taxon>Eukaryota</taxon>
        <taxon>Fungi</taxon>
        <taxon>Dikarya</taxon>
        <taxon>Ascomycota</taxon>
        <taxon>Pezizomycotina</taxon>
        <taxon>Sordariomycetes</taxon>
        <taxon>Hypocreomycetidae</taxon>
        <taxon>Hypocreales</taxon>
        <taxon>Ophiocordycipitaceae</taxon>
        <taxon>Hirsutella</taxon>
    </lineage>
</organism>
<dbReference type="GO" id="GO:0005874">
    <property type="term" value="C:microtubule"/>
    <property type="evidence" value="ECO:0007669"/>
    <property type="project" value="TreeGrafter"/>
</dbReference>
<evidence type="ECO:0000259" key="5">
    <source>
        <dbReference type="PROSITE" id="PS51718"/>
    </source>
</evidence>
<evidence type="ECO:0000259" key="4">
    <source>
        <dbReference type="PROSITE" id="PS51388"/>
    </source>
</evidence>
<evidence type="ECO:0000256" key="2">
    <source>
        <dbReference type="ARBA" id="ARBA00023134"/>
    </source>
</evidence>
<dbReference type="OrthoDB" id="415706at2759"/>
<dbReference type="Gene3D" id="3.40.50.300">
    <property type="entry name" value="P-loop containing nucleotide triphosphate hydrolases"/>
    <property type="match status" value="1"/>
</dbReference>
<dbReference type="InterPro" id="IPR001401">
    <property type="entry name" value="Dynamin_GTPase"/>
</dbReference>
<dbReference type="AlphaFoldDB" id="A0A9P8N0A4"/>
<sequence length="847" mass="94768">MAVNLQSQAHRHLLDIIDKLRAQGISRYVDLPEIIVTGDQSAGKSSVLEAISGMTFPTKDNLCTRFATELILRRSPHVNVKVSIVPDADRPEEEQKQLKLFEPTIDASDPQLGDVIEEAKEVMGLNGPKKVFSDDILRVEMSGPEQPHLTMVDLPGLFEAGNSAQSDEDAELVTDMVMRYLMRPRSIILAVVSAKSDFALQKVTRIARELDPAGVRTLGLITKPDTLDEGSASEAAYVQLAQNRDVKFRLGWHVLKNRDYKMRNATSAERDEAEADFLSRAPWTSIDPSHLGVASLKPRLSNVLKDQILLQLPSLLGDVSDGIRTCKEKLDKLGKPRGSVREQRRYLLHTSQNFSRLMQAAVDGMYNDRFFGSARTEKGYRRRLRAVVQNTLTDFRNTMYDKGRSRRIVEVRDDHHEPQECEEVLRSDYVKEVKDLIRRNRGCELPGTFNPLIVGELFADQCRPWTAIAMDLKDEILLAVSETSHDALYHVAVEETAERILQIVNTGIEDLKLELDAAFEQVLEPYTSVHPITYNHYLIRNVQKAQSERRRREITAHIEKVYGQRIFDKADVLMVSGSHLSELLAMQSEIDMELYGSSLAVDYMEAYYKVALKTAVDAVGTLAIECRLLQKLPSIFDPEKIYDMSGDEVSSLAADSEATVNERAHLGEKLAVLETALHELKRLNSFRSVVTENHVGSEAWGEGKRATDVPIDAPNGPAEAEVSMPAEAEAEELAVAPEQDFPEEAPLAEEDALVQEVAPPEEDVPVEEAASLSEVAAEPRADEEIGSILTLEPEPEAERDAYGEEPTQESAMQDPWGLSSKKKKGKKSLHFADDAPEVIEERRRWFG</sequence>
<dbReference type="PRINTS" id="PR00195">
    <property type="entry name" value="DYNAMIN"/>
</dbReference>
<dbReference type="EMBL" id="JAIZPD010000005">
    <property type="protein sequence ID" value="KAH0963566.1"/>
    <property type="molecule type" value="Genomic_DNA"/>
</dbReference>
<reference evidence="6" key="1">
    <citation type="submission" date="2021-09" db="EMBL/GenBank/DDBJ databases">
        <title>A high-quality genome of the endoparasitic fungus Hirsutella rhossiliensis with a comparison of Hirsutella genomes reveals transposable elements contributing to genome size variation.</title>
        <authorList>
            <person name="Lin R."/>
            <person name="Jiao Y."/>
            <person name="Sun X."/>
            <person name="Ling J."/>
            <person name="Xie B."/>
            <person name="Cheng X."/>
        </authorList>
    </citation>
    <scope>NUCLEOTIDE SEQUENCE</scope>
    <source>
        <strain evidence="6">HR02</strain>
    </source>
</reference>
<dbReference type="GO" id="GO:0000266">
    <property type="term" value="P:mitochondrial fission"/>
    <property type="evidence" value="ECO:0007669"/>
    <property type="project" value="TreeGrafter"/>
</dbReference>
<dbReference type="GO" id="GO:0008017">
    <property type="term" value="F:microtubule binding"/>
    <property type="evidence" value="ECO:0007669"/>
    <property type="project" value="TreeGrafter"/>
</dbReference>
<dbReference type="Pfam" id="PF01031">
    <property type="entry name" value="Dynamin_M"/>
    <property type="match status" value="1"/>
</dbReference>
<dbReference type="InterPro" id="IPR022812">
    <property type="entry name" value="Dynamin"/>
</dbReference>
<dbReference type="PANTHER" id="PTHR11566">
    <property type="entry name" value="DYNAMIN"/>
    <property type="match status" value="1"/>
</dbReference>
<feature type="domain" description="Dynamin-type G" evidence="5">
    <location>
        <begin position="28"/>
        <end position="313"/>
    </location>
</feature>
<dbReference type="GeneID" id="68355205"/>
<dbReference type="InterPro" id="IPR027417">
    <property type="entry name" value="P-loop_NTPase"/>
</dbReference>
<dbReference type="Proteomes" id="UP000824596">
    <property type="component" value="Unassembled WGS sequence"/>
</dbReference>
<accession>A0A9P8N0A4</accession>
<keyword evidence="7" id="KW-1185">Reference proteome</keyword>
<protein>
    <submittedName>
        <fullName evidence="6">Dynamin family domain-containing protein</fullName>
    </submittedName>
</protein>
<feature type="compositionally biased region" description="Low complexity" evidence="3">
    <location>
        <begin position="767"/>
        <end position="776"/>
    </location>
</feature>
<proteinExistence type="predicted"/>